<evidence type="ECO:0000313" key="2">
    <source>
        <dbReference type="Proteomes" id="UP000003157"/>
    </source>
</evidence>
<dbReference type="RefSeq" id="WP_008790397.1">
    <property type="nucleotide sequence ID" value="NZ_AKCB01000004.1"/>
</dbReference>
<dbReference type="STRING" id="100884.GCA_000269565_03652"/>
<dbReference type="GeneID" id="78231404"/>
<gene>
    <name evidence="1" type="ORF">HMPREF9488_03315</name>
</gene>
<dbReference type="OrthoDB" id="2938977at2"/>
<dbReference type="EMBL" id="ADKX01000046">
    <property type="protein sequence ID" value="EFW03624.1"/>
    <property type="molecule type" value="Genomic_DNA"/>
</dbReference>
<proteinExistence type="predicted"/>
<evidence type="ECO:0000313" key="1">
    <source>
        <dbReference type="EMBL" id="EFW03624.1"/>
    </source>
</evidence>
<organism evidence="1 2">
    <name type="scientific">Coprobacillus cateniformis</name>
    <dbReference type="NCBI Taxonomy" id="100884"/>
    <lineage>
        <taxon>Bacteria</taxon>
        <taxon>Bacillati</taxon>
        <taxon>Bacillota</taxon>
        <taxon>Erysipelotrichia</taxon>
        <taxon>Erysipelotrichales</taxon>
        <taxon>Coprobacillaceae</taxon>
        <taxon>Coprobacillus</taxon>
    </lineage>
</organism>
<protein>
    <recommendedName>
        <fullName evidence="3">Holliday junction nuclease RuvC</fullName>
    </recommendedName>
</protein>
<accession>E7GEE3</accession>
<comment type="caution">
    <text evidence="1">The sequence shown here is derived from an EMBL/GenBank/DDBJ whole genome shotgun (WGS) entry which is preliminary data.</text>
</comment>
<dbReference type="Proteomes" id="UP000003157">
    <property type="component" value="Unassembled WGS sequence"/>
</dbReference>
<dbReference type="SUPFAM" id="SSF53098">
    <property type="entry name" value="Ribonuclease H-like"/>
    <property type="match status" value="1"/>
</dbReference>
<evidence type="ECO:0008006" key="3">
    <source>
        <dbReference type="Google" id="ProtNLM"/>
    </source>
</evidence>
<dbReference type="GO" id="GO:0003676">
    <property type="term" value="F:nucleic acid binding"/>
    <property type="evidence" value="ECO:0007669"/>
    <property type="project" value="InterPro"/>
</dbReference>
<dbReference type="HOGENOM" id="CLU_1432328_0_0_9"/>
<name>E7GEE3_9FIRM</name>
<dbReference type="AlphaFoldDB" id="E7GEE3"/>
<dbReference type="InterPro" id="IPR012337">
    <property type="entry name" value="RNaseH-like_sf"/>
</dbReference>
<keyword evidence="2" id="KW-1185">Reference proteome</keyword>
<reference evidence="1 2" key="1">
    <citation type="submission" date="2010-12" db="EMBL/GenBank/DDBJ databases">
        <title>The Genome Sequence of Coprobacillus sp. strain 29_1.</title>
        <authorList>
            <consortium name="The Broad Institute Genome Sequencing Platform"/>
            <person name="Earl A."/>
            <person name="Ward D."/>
            <person name="Feldgarden M."/>
            <person name="Gevers D."/>
            <person name="Daigneault M."/>
            <person name="Sibley C.D."/>
            <person name="White A."/>
            <person name="Strauss J."/>
            <person name="Allen-Vercoe E."/>
            <person name="Young S.K."/>
            <person name="Zeng Q."/>
            <person name="Gargeya S."/>
            <person name="Fitzgerald M."/>
            <person name="Haas B."/>
            <person name="Abouelleil A."/>
            <person name="Alvarado L."/>
            <person name="Arachchi H.M."/>
            <person name="Berlin A."/>
            <person name="Brown A."/>
            <person name="Chapman S.B."/>
            <person name="Chen Z."/>
            <person name="Dunbar C."/>
            <person name="Freedman E."/>
            <person name="Gearin G."/>
            <person name="Gellesch M."/>
            <person name="Goldberg J."/>
            <person name="Griggs A."/>
            <person name="Gujja S."/>
            <person name="Heilman E."/>
            <person name="Heiman D."/>
            <person name="Howarth C."/>
            <person name="Larson L."/>
            <person name="Lui A."/>
            <person name="MacDonald P.J.P."/>
            <person name="Mehta T."/>
            <person name="Montmayeur A."/>
            <person name="Murphy C."/>
            <person name="Neiman D."/>
            <person name="Pearson M."/>
            <person name="Priest M."/>
            <person name="Roberts A."/>
            <person name="Saif S."/>
            <person name="Shea T."/>
            <person name="Shenoy N."/>
            <person name="Sisk P."/>
            <person name="Stolte C."/>
            <person name="Sykes S."/>
            <person name="White J."/>
            <person name="Yandava C."/>
            <person name="Nusbaum C."/>
            <person name="Birren B."/>
        </authorList>
    </citation>
    <scope>NUCLEOTIDE SEQUENCE [LARGE SCALE GENOMIC DNA]</scope>
    <source>
        <strain evidence="1 2">29_1</strain>
    </source>
</reference>
<dbReference type="Gene3D" id="3.30.420.10">
    <property type="entry name" value="Ribonuclease H-like superfamily/Ribonuclease H"/>
    <property type="match status" value="1"/>
</dbReference>
<sequence>MTKNVSRETKFLKKKPSIQLFLDASTSNTGVVIYEEKSKRILLDDINLSKIKKPLQMKPEDFEKLKFGCIKNYLDTLKNQYFITGVYMEGIFIYPKRLKSSQTLLKLHGFLMSYFIDTPQYFLSPSVIKKNITGDGHAKKETVREILGLKYGYIFPNEDISDAFALFASYHEDIDKNKITVKEEDNERL</sequence>
<dbReference type="InterPro" id="IPR036397">
    <property type="entry name" value="RNaseH_sf"/>
</dbReference>